<name>A0AAD9P9L4_RIDPI</name>
<dbReference type="EMBL" id="JAODUO010000070">
    <property type="protein sequence ID" value="KAK2190758.1"/>
    <property type="molecule type" value="Genomic_DNA"/>
</dbReference>
<accession>A0AAD9P9L4</accession>
<organism evidence="1 2">
    <name type="scientific">Ridgeia piscesae</name>
    <name type="common">Tubeworm</name>
    <dbReference type="NCBI Taxonomy" id="27915"/>
    <lineage>
        <taxon>Eukaryota</taxon>
        <taxon>Metazoa</taxon>
        <taxon>Spiralia</taxon>
        <taxon>Lophotrochozoa</taxon>
        <taxon>Annelida</taxon>
        <taxon>Polychaeta</taxon>
        <taxon>Sedentaria</taxon>
        <taxon>Canalipalpata</taxon>
        <taxon>Sabellida</taxon>
        <taxon>Siboglinidae</taxon>
        <taxon>Ridgeia</taxon>
    </lineage>
</organism>
<sequence length="128" mass="14354">MHCSIHLPRRAPGRWHFSAAGQRQKQQGRHAVTGYKSRVNWRMLACHGLSPMIVAVPLDSHHPPPAGQPQPVGVDLPQSACFSGCLELKCSNCNRVCCSRFVVYSHSKRCSNLTDTLWAHNHNRNSIY</sequence>
<dbReference type="AlphaFoldDB" id="A0AAD9P9L4"/>
<evidence type="ECO:0000313" key="1">
    <source>
        <dbReference type="EMBL" id="KAK2190758.1"/>
    </source>
</evidence>
<reference evidence="1" key="1">
    <citation type="journal article" date="2023" name="Mol. Biol. Evol.">
        <title>Third-Generation Sequencing Reveals the Adaptive Role of the Epigenome in Three Deep-Sea Polychaetes.</title>
        <authorList>
            <person name="Perez M."/>
            <person name="Aroh O."/>
            <person name="Sun Y."/>
            <person name="Lan Y."/>
            <person name="Juniper S.K."/>
            <person name="Young C.R."/>
            <person name="Angers B."/>
            <person name="Qian P.Y."/>
        </authorList>
    </citation>
    <scope>NUCLEOTIDE SEQUENCE</scope>
    <source>
        <strain evidence="1">R07B-5</strain>
    </source>
</reference>
<comment type="caution">
    <text evidence="1">The sequence shown here is derived from an EMBL/GenBank/DDBJ whole genome shotgun (WGS) entry which is preliminary data.</text>
</comment>
<keyword evidence="2" id="KW-1185">Reference proteome</keyword>
<proteinExistence type="predicted"/>
<dbReference type="Proteomes" id="UP001209878">
    <property type="component" value="Unassembled WGS sequence"/>
</dbReference>
<gene>
    <name evidence="1" type="ORF">NP493_71g05051</name>
</gene>
<evidence type="ECO:0000313" key="2">
    <source>
        <dbReference type="Proteomes" id="UP001209878"/>
    </source>
</evidence>
<protein>
    <submittedName>
        <fullName evidence="1">Uncharacterized protein</fullName>
    </submittedName>
</protein>